<organism evidence="3 4">
    <name type="scientific">Paenibacillus validus</name>
    <dbReference type="NCBI Taxonomy" id="44253"/>
    <lineage>
        <taxon>Bacteria</taxon>
        <taxon>Bacillati</taxon>
        <taxon>Bacillota</taxon>
        <taxon>Bacilli</taxon>
        <taxon>Bacillales</taxon>
        <taxon>Paenibacillaceae</taxon>
        <taxon>Paenibacillus</taxon>
    </lineage>
</organism>
<dbReference type="Pfam" id="PF01569">
    <property type="entry name" value="PAP2"/>
    <property type="match status" value="1"/>
</dbReference>
<dbReference type="Proteomes" id="UP000450917">
    <property type="component" value="Unassembled WGS sequence"/>
</dbReference>
<feature type="transmembrane region" description="Helical" evidence="1">
    <location>
        <begin position="48"/>
        <end position="69"/>
    </location>
</feature>
<keyword evidence="1" id="KW-0812">Transmembrane</keyword>
<gene>
    <name evidence="3" type="ORF">GNP93_11170</name>
</gene>
<feature type="transmembrane region" description="Helical" evidence="1">
    <location>
        <begin position="147"/>
        <end position="170"/>
    </location>
</feature>
<name>A0A7X2ZAB8_9BACL</name>
<dbReference type="RefSeq" id="WP_155614664.1">
    <property type="nucleotide sequence ID" value="NZ_WNZX01000008.1"/>
</dbReference>
<keyword evidence="1" id="KW-1133">Transmembrane helix</keyword>
<accession>A0A7X2ZAB8</accession>
<dbReference type="CDD" id="cd01610">
    <property type="entry name" value="PAP2_like"/>
    <property type="match status" value="1"/>
</dbReference>
<comment type="caution">
    <text evidence="3">The sequence shown here is derived from an EMBL/GenBank/DDBJ whole genome shotgun (WGS) entry which is preliminary data.</text>
</comment>
<dbReference type="Gene3D" id="1.20.144.10">
    <property type="entry name" value="Phosphatidic acid phosphatase type 2/haloperoxidase"/>
    <property type="match status" value="1"/>
</dbReference>
<dbReference type="SUPFAM" id="SSF48317">
    <property type="entry name" value="Acid phosphatase/Vanadium-dependent haloperoxidase"/>
    <property type="match status" value="1"/>
</dbReference>
<protein>
    <submittedName>
        <fullName evidence="3">Phosphatase PAP2 family protein</fullName>
    </submittedName>
</protein>
<dbReference type="AlphaFoldDB" id="A0A7X2ZAB8"/>
<feature type="transmembrane region" description="Helical" evidence="1">
    <location>
        <begin position="253"/>
        <end position="271"/>
    </location>
</feature>
<keyword evidence="1" id="KW-0472">Membrane</keyword>
<keyword evidence="4" id="KW-1185">Reference proteome</keyword>
<reference evidence="3 4" key="1">
    <citation type="submission" date="2019-11" db="EMBL/GenBank/DDBJ databases">
        <title>Draft genome sequences of five Paenibacillus species of dairy origin.</title>
        <authorList>
            <person name="Olajide A.M."/>
            <person name="Chen S."/>
            <person name="Lapointe G."/>
        </authorList>
    </citation>
    <scope>NUCLEOTIDE SEQUENCE [LARGE SCALE GENOMIC DNA]</scope>
    <source>
        <strain evidence="3 4">2CS3</strain>
    </source>
</reference>
<feature type="transmembrane region" description="Helical" evidence="1">
    <location>
        <begin position="81"/>
        <end position="101"/>
    </location>
</feature>
<dbReference type="SMART" id="SM00014">
    <property type="entry name" value="acidPPc"/>
    <property type="match status" value="1"/>
</dbReference>
<evidence type="ECO:0000313" key="4">
    <source>
        <dbReference type="Proteomes" id="UP000450917"/>
    </source>
</evidence>
<sequence>MFNRNRFWSAPLPLAFLALWGGLALLLGPNDLYLSRMLADTSSQWARFFEVYGEHPAVLFAWAGSHLLLASSRLRKDGLSFTLRLPLLAANVTAGYALLHMTAERAFHVKPTGLHALLSLLAVAAAALLVQRLLARLSAEYLARFERAALLSLLLVAAELAAVHALKWGWGRIRFRDLLPDYSNFTVWYLPQGPNGNRSFPSAHAANSWTMLLLPGYVAAAGVRAYWRYAAWGCAIVWASCTSLSRIVMGAHYATDILFGACITISLYWVLHRTLEADTASVRLRPFTQRSGLPK</sequence>
<evidence type="ECO:0000313" key="3">
    <source>
        <dbReference type="EMBL" id="MUG71239.1"/>
    </source>
</evidence>
<evidence type="ECO:0000259" key="2">
    <source>
        <dbReference type="SMART" id="SM00014"/>
    </source>
</evidence>
<dbReference type="EMBL" id="WNZX01000008">
    <property type="protein sequence ID" value="MUG71239.1"/>
    <property type="molecule type" value="Genomic_DNA"/>
</dbReference>
<evidence type="ECO:0000256" key="1">
    <source>
        <dbReference type="SAM" id="Phobius"/>
    </source>
</evidence>
<proteinExistence type="predicted"/>
<dbReference type="PANTHER" id="PTHR14969">
    <property type="entry name" value="SPHINGOSINE-1-PHOSPHATE PHOSPHOHYDROLASE"/>
    <property type="match status" value="1"/>
</dbReference>
<dbReference type="InterPro" id="IPR036938">
    <property type="entry name" value="PAP2/HPO_sf"/>
</dbReference>
<dbReference type="InterPro" id="IPR000326">
    <property type="entry name" value="PAP2/HPO"/>
</dbReference>
<feature type="domain" description="Phosphatidic acid phosphatase type 2/haloperoxidase" evidence="2">
    <location>
        <begin position="149"/>
        <end position="272"/>
    </location>
</feature>
<feature type="transmembrane region" description="Helical" evidence="1">
    <location>
        <begin position="113"/>
        <end position="135"/>
    </location>
</feature>
<dbReference type="PANTHER" id="PTHR14969:SF13">
    <property type="entry name" value="AT30094P"/>
    <property type="match status" value="1"/>
</dbReference>